<dbReference type="RefSeq" id="XP_066663609.1">
    <property type="nucleotide sequence ID" value="XM_066817917.1"/>
</dbReference>
<evidence type="ECO:0000313" key="3">
    <source>
        <dbReference type="Proteomes" id="UP001433268"/>
    </source>
</evidence>
<keyword evidence="3" id="KW-1185">Reference proteome</keyword>
<evidence type="ECO:0000313" key="2">
    <source>
        <dbReference type="EMBL" id="KAK8066856.1"/>
    </source>
</evidence>
<dbReference type="GeneID" id="92050977"/>
<organism evidence="2 3">
    <name type="scientific">Apiospora hydei</name>
    <dbReference type="NCBI Taxonomy" id="1337664"/>
    <lineage>
        <taxon>Eukaryota</taxon>
        <taxon>Fungi</taxon>
        <taxon>Dikarya</taxon>
        <taxon>Ascomycota</taxon>
        <taxon>Pezizomycotina</taxon>
        <taxon>Sordariomycetes</taxon>
        <taxon>Xylariomycetidae</taxon>
        <taxon>Amphisphaeriales</taxon>
        <taxon>Apiosporaceae</taxon>
        <taxon>Apiospora</taxon>
    </lineage>
</organism>
<comment type="caution">
    <text evidence="2">The sequence shown here is derived from an EMBL/GenBank/DDBJ whole genome shotgun (WGS) entry which is preliminary data.</text>
</comment>
<name>A0ABR1V6L9_9PEZI</name>
<sequence length="101" mass="11403">MSRDQQPILSTAHRDHRPVSKQTLAANDHGKPESDRVAPSAAQRHLPHQQLQSSRGLGPVQVQRRDDRKREDIRADARDAPARGGESAYEREPDRLVRALE</sequence>
<evidence type="ECO:0000256" key="1">
    <source>
        <dbReference type="SAM" id="MobiDB-lite"/>
    </source>
</evidence>
<feature type="region of interest" description="Disordered" evidence="1">
    <location>
        <begin position="1"/>
        <end position="101"/>
    </location>
</feature>
<proteinExistence type="predicted"/>
<dbReference type="Proteomes" id="UP001433268">
    <property type="component" value="Unassembled WGS sequence"/>
</dbReference>
<feature type="compositionally biased region" description="Basic and acidic residues" evidence="1">
    <location>
        <begin position="88"/>
        <end position="101"/>
    </location>
</feature>
<gene>
    <name evidence="2" type="ORF">PG997_013603</name>
</gene>
<feature type="compositionally biased region" description="Basic and acidic residues" evidence="1">
    <location>
        <begin position="63"/>
        <end position="81"/>
    </location>
</feature>
<dbReference type="EMBL" id="JAQQWN010000009">
    <property type="protein sequence ID" value="KAK8066856.1"/>
    <property type="molecule type" value="Genomic_DNA"/>
</dbReference>
<reference evidence="2 3" key="1">
    <citation type="submission" date="2023-01" db="EMBL/GenBank/DDBJ databases">
        <title>Analysis of 21 Apiospora genomes using comparative genomics revels a genus with tremendous synthesis potential of carbohydrate active enzymes and secondary metabolites.</title>
        <authorList>
            <person name="Sorensen T."/>
        </authorList>
    </citation>
    <scope>NUCLEOTIDE SEQUENCE [LARGE SCALE GENOMIC DNA]</scope>
    <source>
        <strain evidence="2 3">CBS 114990</strain>
    </source>
</reference>
<accession>A0ABR1V6L9</accession>
<protein>
    <submittedName>
        <fullName evidence="2">Uncharacterized protein</fullName>
    </submittedName>
</protein>